<name>A0A2S5RD38_9MOLU</name>
<protein>
    <recommendedName>
        <fullName evidence="3">Lipoprotein</fullName>
    </recommendedName>
</protein>
<dbReference type="AlphaFoldDB" id="A0A2S5RD38"/>
<dbReference type="EMBL" id="PHNE01000004">
    <property type="protein sequence ID" value="PPE05112.1"/>
    <property type="molecule type" value="Genomic_DNA"/>
</dbReference>
<evidence type="ECO:0000313" key="2">
    <source>
        <dbReference type="Proteomes" id="UP000237865"/>
    </source>
</evidence>
<dbReference type="RefSeq" id="WP_028126735.1">
    <property type="nucleotide sequence ID" value="NZ_PHNE01000004.1"/>
</dbReference>
<reference evidence="1 2" key="1">
    <citation type="submission" date="2017-11" db="EMBL/GenBank/DDBJ databases">
        <title>Genome sequence of Entomoplasma lucivorax PIPN-2 (ATCC 49196).</title>
        <authorList>
            <person name="Lo W.-S."/>
            <person name="Gasparich G.E."/>
            <person name="Kuo C.-H."/>
        </authorList>
    </citation>
    <scope>NUCLEOTIDE SEQUENCE [LARGE SCALE GENOMIC DNA]</scope>
    <source>
        <strain evidence="1 2">PIPN-2</strain>
    </source>
</reference>
<comment type="caution">
    <text evidence="1">The sequence shown here is derived from an EMBL/GenBank/DDBJ whole genome shotgun (WGS) entry which is preliminary data.</text>
</comment>
<accession>A0A2S5RD38</accession>
<evidence type="ECO:0000313" key="1">
    <source>
        <dbReference type="EMBL" id="PPE05112.1"/>
    </source>
</evidence>
<proteinExistence type="predicted"/>
<dbReference type="Proteomes" id="UP000237865">
    <property type="component" value="Unassembled WGS sequence"/>
</dbReference>
<gene>
    <name evidence="1" type="ORF">ELUCI_v1c06480</name>
</gene>
<keyword evidence="2" id="KW-1185">Reference proteome</keyword>
<sequence>MKTLLITLMLSNCGVSIIPPTMNVQKNLNYSINLKDKVKNFSEEIDKKNIVQFLTTIAYYYVKEAFYQNTYDDLQIGELAFSKPINLLGDVSLKNENIIKNIKNLIHEQNEGL</sequence>
<evidence type="ECO:0008006" key="3">
    <source>
        <dbReference type="Google" id="ProtNLM"/>
    </source>
</evidence>
<organism evidence="1 2">
    <name type="scientific">Williamsoniiplasma lucivorax</name>
    <dbReference type="NCBI Taxonomy" id="209274"/>
    <lineage>
        <taxon>Bacteria</taxon>
        <taxon>Bacillati</taxon>
        <taxon>Mycoplasmatota</taxon>
        <taxon>Mollicutes</taxon>
        <taxon>Entomoplasmatales</taxon>
        <taxon>Williamsoniiplasma</taxon>
    </lineage>
</organism>